<dbReference type="Pfam" id="PF00069">
    <property type="entry name" value="Pkinase"/>
    <property type="match status" value="1"/>
</dbReference>
<evidence type="ECO:0000256" key="2">
    <source>
        <dbReference type="ARBA" id="ARBA00022527"/>
    </source>
</evidence>
<dbReference type="HAMAP" id="MF_00371">
    <property type="entry name" value="Ribosomal_eS27"/>
    <property type="match status" value="1"/>
</dbReference>
<keyword evidence="7 10" id="KW-0067">ATP-binding</keyword>
<evidence type="ECO:0000256" key="4">
    <source>
        <dbReference type="ARBA" id="ARBA00022741"/>
    </source>
</evidence>
<feature type="binding site" evidence="10">
    <location>
        <position position="66"/>
    </location>
    <ligand>
        <name>ATP</name>
        <dbReference type="ChEBI" id="CHEBI:30616"/>
    </ligand>
</feature>
<dbReference type="PROSITE" id="PS50011">
    <property type="entry name" value="PROTEIN_KINASE_DOM"/>
    <property type="match status" value="1"/>
</dbReference>
<dbReference type="GO" id="GO:0000028">
    <property type="term" value="P:ribosomal small subunit assembly"/>
    <property type="evidence" value="ECO:0007669"/>
    <property type="project" value="UniProtKB-ARBA"/>
</dbReference>
<dbReference type="PROSITE" id="PS01168">
    <property type="entry name" value="RIBOSOMAL_S27E"/>
    <property type="match status" value="1"/>
</dbReference>
<dbReference type="InterPro" id="IPR023407">
    <property type="entry name" value="Ribosomal_eS27_Zn-bd_dom_sf"/>
</dbReference>
<evidence type="ECO:0000313" key="16">
    <source>
        <dbReference type="Proteomes" id="UP000750334"/>
    </source>
</evidence>
<dbReference type="GO" id="GO:0003735">
    <property type="term" value="F:structural constituent of ribosome"/>
    <property type="evidence" value="ECO:0007669"/>
    <property type="project" value="InterPro"/>
</dbReference>
<keyword evidence="16" id="KW-1185">Reference proteome</keyword>
<feature type="domain" description="Protein kinase" evidence="14">
    <location>
        <begin position="29"/>
        <end position="329"/>
    </location>
</feature>
<evidence type="ECO:0000256" key="1">
    <source>
        <dbReference type="ARBA" id="ARBA00010919"/>
    </source>
</evidence>
<comment type="cofactor">
    <cofactor evidence="12">
        <name>Zn(2+)</name>
        <dbReference type="ChEBI" id="CHEBI:29105"/>
    </cofactor>
    <text evidence="12">Binds 1 zinc ion per subunit.</text>
</comment>
<dbReference type="PROSITE" id="PS01351">
    <property type="entry name" value="MAPK"/>
    <property type="match status" value="1"/>
</dbReference>
<dbReference type="SUPFAM" id="SSF56112">
    <property type="entry name" value="Protein kinase-like (PK-like)"/>
    <property type="match status" value="1"/>
</dbReference>
<dbReference type="OrthoDB" id="192887at2759"/>
<evidence type="ECO:0000256" key="10">
    <source>
        <dbReference type="PROSITE-ProRule" id="PRU10141"/>
    </source>
</evidence>
<keyword evidence="12" id="KW-0479">Metal-binding</keyword>
<keyword evidence="12" id="KW-0863">Zinc-finger</keyword>
<keyword evidence="5 13" id="KW-0418">Kinase</keyword>
<evidence type="ECO:0000256" key="3">
    <source>
        <dbReference type="ARBA" id="ARBA00022679"/>
    </source>
</evidence>
<dbReference type="AlphaFoldDB" id="A0A9P6W4F2"/>
<dbReference type="InterPro" id="IPR050117">
    <property type="entry name" value="MAPK"/>
</dbReference>
<protein>
    <recommendedName>
        <fullName evidence="12 13">Multifunctional fusion protein</fullName>
    </recommendedName>
    <domain>
        <recommendedName>
            <fullName evidence="13">Mitogen-activated protein kinase</fullName>
            <ecNumber evidence="13">2.7.11.24</ecNumber>
        </recommendedName>
    </domain>
    <domain>
        <recommendedName>
            <fullName evidence="12">40S ribosomal protein S27</fullName>
        </recommendedName>
    </domain>
</protein>
<dbReference type="Gene3D" id="1.10.510.10">
    <property type="entry name" value="Transferase(Phosphotransferase) domain 1"/>
    <property type="match status" value="1"/>
</dbReference>
<keyword evidence="13" id="KW-0460">Magnesium</keyword>
<comment type="cofactor">
    <cofactor evidence="13">
        <name>Mg(2+)</name>
        <dbReference type="ChEBI" id="CHEBI:18420"/>
    </cofactor>
</comment>
<dbReference type="GO" id="GO:0008270">
    <property type="term" value="F:zinc ion binding"/>
    <property type="evidence" value="ECO:0007669"/>
    <property type="project" value="UniProtKB-KW"/>
</dbReference>
<dbReference type="InterPro" id="IPR011332">
    <property type="entry name" value="Ribosomal_zn-bd"/>
</dbReference>
<dbReference type="FunFam" id="2.20.25.100:FF:000001">
    <property type="entry name" value="40S ribosomal protein S27"/>
    <property type="match status" value="1"/>
</dbReference>
<evidence type="ECO:0000256" key="9">
    <source>
        <dbReference type="ARBA" id="ARBA00023274"/>
    </source>
</evidence>
<dbReference type="InterPro" id="IPR011009">
    <property type="entry name" value="Kinase-like_dom_sf"/>
</dbReference>
<evidence type="ECO:0000259" key="14">
    <source>
        <dbReference type="PROSITE" id="PS50011"/>
    </source>
</evidence>
<dbReference type="PROSITE" id="PS00108">
    <property type="entry name" value="PROTEIN_KINASE_ST"/>
    <property type="match status" value="1"/>
</dbReference>
<dbReference type="GO" id="GO:0000462">
    <property type="term" value="P:maturation of SSU-rRNA from tricistronic rRNA transcript (SSU-rRNA, 5.8S rRNA, LSU-rRNA)"/>
    <property type="evidence" value="ECO:0007669"/>
    <property type="project" value="UniProtKB-ARBA"/>
</dbReference>
<evidence type="ECO:0000256" key="12">
    <source>
        <dbReference type="RuleBase" id="RU000671"/>
    </source>
</evidence>
<comment type="similarity">
    <text evidence="13">Belongs to the protein kinase superfamily. Ser/Thr protein kinase family. MAP kinase subfamily.</text>
</comment>
<dbReference type="PROSITE" id="PS00107">
    <property type="entry name" value="PROTEIN_KINASE_ATP"/>
    <property type="match status" value="1"/>
</dbReference>
<keyword evidence="8 12" id="KW-0689">Ribosomal protein</keyword>
<keyword evidence="3 13" id="KW-0808">Transferase</keyword>
<evidence type="ECO:0000256" key="6">
    <source>
        <dbReference type="ARBA" id="ARBA00022833"/>
    </source>
</evidence>
<accession>A0A9P6W4F2</accession>
<reference evidence="15 16" key="1">
    <citation type="submission" date="2020-11" db="EMBL/GenBank/DDBJ databases">
        <title>Kefir isolates.</title>
        <authorList>
            <person name="Marcisauskas S."/>
            <person name="Kim Y."/>
            <person name="Blasche S."/>
        </authorList>
    </citation>
    <scope>NUCLEOTIDE SEQUENCE [LARGE SCALE GENOMIC DNA]</scope>
    <source>
        <strain evidence="15 16">OG2</strain>
    </source>
</reference>
<dbReference type="Pfam" id="PF01667">
    <property type="entry name" value="Ribosomal_S27e"/>
    <property type="match status" value="1"/>
</dbReference>
<dbReference type="InterPro" id="IPR008271">
    <property type="entry name" value="Ser/Thr_kinase_AS"/>
</dbReference>
<gene>
    <name evidence="15" type="primary">MPK1_2</name>
    <name evidence="15" type="ORF">C6P45_001122</name>
</gene>
<organism evidence="15 16">
    <name type="scientific">Maudiozyma exigua</name>
    <name type="common">Yeast</name>
    <name type="synonym">Kazachstania exigua</name>
    <dbReference type="NCBI Taxonomy" id="34358"/>
    <lineage>
        <taxon>Eukaryota</taxon>
        <taxon>Fungi</taxon>
        <taxon>Dikarya</taxon>
        <taxon>Ascomycota</taxon>
        <taxon>Saccharomycotina</taxon>
        <taxon>Saccharomycetes</taxon>
        <taxon>Saccharomycetales</taxon>
        <taxon>Saccharomycetaceae</taxon>
        <taxon>Maudiozyma</taxon>
    </lineage>
</organism>
<dbReference type="GO" id="GO:0006412">
    <property type="term" value="P:translation"/>
    <property type="evidence" value="ECO:0007669"/>
    <property type="project" value="InterPro"/>
</dbReference>
<keyword evidence="9 12" id="KW-0687">Ribonucleoprotein</keyword>
<keyword evidence="4 10" id="KW-0547">Nucleotide-binding</keyword>
<sequence>MNPNFNATNESDRTVYRLMNQDFIVETGFRPKKIIGRGSYGLICSAEYTKPSSTTSTSQTMVAIKKVPKVFSSIQMTKRVLREMILLSHLRGHPNIISLYDLDLVYDQSGQINGLYIYEELMASDLDQIIKSGQPLTDSHYQNFVYQILCGLKYIHSAGVLHRDLKPNNILVNADCRLKICDFGLSRGFSEDWTENNQFGTEFIAERWYRAPELMLNYHGYTTAIDIWSVGCIFAELLGRVPLFRGNDYLNQLNRIIKVLGTPSDQILNQIRSRNVRAYIQQLGLKNGIPLRTLFSNASDSALNLLNHMLQYSPENRITVHQALNHPYLQIWHDPRDEPVCLEKVSFEFEKYNHEEILEQLVEERVLVQDLLHPTAASEARKHKLKTLVQAPRSYFLDVKCPGCLNITTVFSHAQTAVTCESCATVLCTPTGGKAKLSEGTSFRRK</sequence>
<dbReference type="InterPro" id="IPR000719">
    <property type="entry name" value="Prot_kinase_dom"/>
</dbReference>
<dbReference type="EC" id="2.7.11.24" evidence="13"/>
<dbReference type="PANTHER" id="PTHR24055">
    <property type="entry name" value="MITOGEN-ACTIVATED PROTEIN KINASE"/>
    <property type="match status" value="1"/>
</dbReference>
<dbReference type="GO" id="GO:0006950">
    <property type="term" value="P:response to stress"/>
    <property type="evidence" value="ECO:0007669"/>
    <property type="project" value="UniProtKB-ARBA"/>
</dbReference>
<keyword evidence="2 11" id="KW-0723">Serine/threonine-protein kinase</keyword>
<dbReference type="Proteomes" id="UP000750334">
    <property type="component" value="Unassembled WGS sequence"/>
</dbReference>
<comment type="caution">
    <text evidence="15">The sequence shown here is derived from an EMBL/GenBank/DDBJ whole genome shotgun (WGS) entry which is preliminary data.</text>
</comment>
<dbReference type="GO" id="GO:0005524">
    <property type="term" value="F:ATP binding"/>
    <property type="evidence" value="ECO:0007669"/>
    <property type="project" value="UniProtKB-UniRule"/>
</dbReference>
<evidence type="ECO:0000256" key="13">
    <source>
        <dbReference type="RuleBase" id="RU361165"/>
    </source>
</evidence>
<dbReference type="SUPFAM" id="SSF57829">
    <property type="entry name" value="Zn-binding ribosomal proteins"/>
    <property type="match status" value="1"/>
</dbReference>
<dbReference type="Gene3D" id="2.20.25.100">
    <property type="entry name" value="Zn-binding ribosomal proteins"/>
    <property type="match status" value="1"/>
</dbReference>
<dbReference type="SMART" id="SM00220">
    <property type="entry name" value="S_TKc"/>
    <property type="match status" value="1"/>
</dbReference>
<dbReference type="FunFam" id="1.10.510.10:FF:000013">
    <property type="entry name" value="Mitogen-activated protein kinase"/>
    <property type="match status" value="1"/>
</dbReference>
<dbReference type="InterPro" id="IPR017441">
    <property type="entry name" value="Protein_kinase_ATP_BS"/>
</dbReference>
<evidence type="ECO:0000256" key="11">
    <source>
        <dbReference type="RuleBase" id="RU000304"/>
    </source>
</evidence>
<comment type="similarity">
    <text evidence="1 12">Belongs to the eukaryotic ribosomal protein eS27 family.</text>
</comment>
<name>A0A9P6W4F2_MAUEX</name>
<keyword evidence="6 12" id="KW-0862">Zinc</keyword>
<dbReference type="EMBL" id="PUHR01000147">
    <property type="protein sequence ID" value="KAG0662304.1"/>
    <property type="molecule type" value="Genomic_DNA"/>
</dbReference>
<comment type="catalytic activity">
    <reaction evidence="13">
        <text>L-threonyl-[protein] + ATP = O-phospho-L-threonyl-[protein] + ADP + H(+)</text>
        <dbReference type="Rhea" id="RHEA:46608"/>
        <dbReference type="Rhea" id="RHEA-COMP:11060"/>
        <dbReference type="Rhea" id="RHEA-COMP:11605"/>
        <dbReference type="ChEBI" id="CHEBI:15378"/>
        <dbReference type="ChEBI" id="CHEBI:30013"/>
        <dbReference type="ChEBI" id="CHEBI:30616"/>
        <dbReference type="ChEBI" id="CHEBI:61977"/>
        <dbReference type="ChEBI" id="CHEBI:456216"/>
        <dbReference type="EC" id="2.7.11.24"/>
    </reaction>
</comment>
<dbReference type="InterPro" id="IPR000592">
    <property type="entry name" value="Ribosomal_eS27"/>
</dbReference>
<comment type="activity regulation">
    <text evidence="13">Activated by threonine and tyrosine phosphorylation.</text>
</comment>
<evidence type="ECO:0000313" key="15">
    <source>
        <dbReference type="EMBL" id="KAG0662304.1"/>
    </source>
</evidence>
<evidence type="ECO:0000256" key="8">
    <source>
        <dbReference type="ARBA" id="ARBA00022980"/>
    </source>
</evidence>
<dbReference type="GO" id="GO:0022627">
    <property type="term" value="C:cytosolic small ribosomal subunit"/>
    <property type="evidence" value="ECO:0007669"/>
    <property type="project" value="UniProtKB-ARBA"/>
</dbReference>
<dbReference type="Gene3D" id="3.30.200.20">
    <property type="entry name" value="Phosphorylase Kinase, domain 1"/>
    <property type="match status" value="1"/>
</dbReference>
<proteinExistence type="inferred from homology"/>
<dbReference type="InterPro" id="IPR003527">
    <property type="entry name" value="MAP_kinase_CS"/>
</dbReference>
<evidence type="ECO:0000256" key="5">
    <source>
        <dbReference type="ARBA" id="ARBA00022777"/>
    </source>
</evidence>
<dbReference type="GO" id="GO:0004707">
    <property type="term" value="F:MAP kinase activity"/>
    <property type="evidence" value="ECO:0007669"/>
    <property type="project" value="UniProtKB-EC"/>
</dbReference>
<evidence type="ECO:0000256" key="7">
    <source>
        <dbReference type="ARBA" id="ARBA00022840"/>
    </source>
</evidence>